<dbReference type="InterPro" id="IPR001451">
    <property type="entry name" value="Hexapep"/>
</dbReference>
<keyword evidence="1" id="KW-0012">Acyltransferase</keyword>
<dbReference type="InterPro" id="IPR011004">
    <property type="entry name" value="Trimer_LpxA-like_sf"/>
</dbReference>
<dbReference type="KEGG" id="mrub:DEO27_010965"/>
<dbReference type="SUPFAM" id="SSF51161">
    <property type="entry name" value="Trimeric LpxA-like enzymes"/>
    <property type="match status" value="1"/>
</dbReference>
<organism evidence="1 2">
    <name type="scientific">Mucilaginibacter rubeus</name>
    <dbReference type="NCBI Taxonomy" id="2027860"/>
    <lineage>
        <taxon>Bacteria</taxon>
        <taxon>Pseudomonadati</taxon>
        <taxon>Bacteroidota</taxon>
        <taxon>Sphingobacteriia</taxon>
        <taxon>Sphingobacteriales</taxon>
        <taxon>Sphingobacteriaceae</taxon>
        <taxon>Mucilaginibacter</taxon>
    </lineage>
</organism>
<dbReference type="CDD" id="cd04647">
    <property type="entry name" value="LbH_MAT_like"/>
    <property type="match status" value="1"/>
</dbReference>
<accession>A0A5C1HXR4</accession>
<dbReference type="PANTHER" id="PTHR23416">
    <property type="entry name" value="SIALIC ACID SYNTHASE-RELATED"/>
    <property type="match status" value="1"/>
</dbReference>
<dbReference type="OrthoDB" id="9801697at2"/>
<evidence type="ECO:0000313" key="1">
    <source>
        <dbReference type="EMBL" id="QEM10524.1"/>
    </source>
</evidence>
<protein>
    <submittedName>
        <fullName evidence="1">Acyltransferase</fullName>
    </submittedName>
</protein>
<keyword evidence="1" id="KW-0808">Transferase</keyword>
<gene>
    <name evidence="1" type="ORF">DEO27_010965</name>
</gene>
<dbReference type="AlphaFoldDB" id="A0A5C1HXR4"/>
<reference evidence="1" key="1">
    <citation type="submission" date="2019-08" db="EMBL/GenBank/DDBJ databases">
        <title>Comparative genome analysis confer to the adaptation heavy metal polluted environment.</title>
        <authorList>
            <person name="Li Y."/>
        </authorList>
    </citation>
    <scope>NUCLEOTIDE SEQUENCE [LARGE SCALE GENOMIC DNA]</scope>
    <source>
        <strain evidence="1">P1</strain>
    </source>
</reference>
<dbReference type="Gene3D" id="2.160.10.10">
    <property type="entry name" value="Hexapeptide repeat proteins"/>
    <property type="match status" value="1"/>
</dbReference>
<dbReference type="EMBL" id="CP043450">
    <property type="protein sequence ID" value="QEM10524.1"/>
    <property type="molecule type" value="Genomic_DNA"/>
</dbReference>
<dbReference type="InterPro" id="IPR051159">
    <property type="entry name" value="Hexapeptide_acetyltransf"/>
</dbReference>
<sequence length="184" mass="20388">MYRYIKNTLRKLLSTKAYRLFPKSDSINIAPTLIMGKNVNINVAYPDVNINIGNNVIFKEFCSVLVFSKAKLTIGNNIFFNNYCSINCLDQITIGDNTIIGESVKMYDHNHAYEKSPIVKTHPSEYTLGAINIGKDCWIGSNVTILKGVTIGDNVIIGANCLIYKSIPSNSIVKALASVEINTF</sequence>
<dbReference type="RefSeq" id="WP_112566457.1">
    <property type="nucleotide sequence ID" value="NZ_CP043450.1"/>
</dbReference>
<name>A0A5C1HXR4_9SPHI</name>
<evidence type="ECO:0000313" key="2">
    <source>
        <dbReference type="Proteomes" id="UP000251402"/>
    </source>
</evidence>
<proteinExistence type="predicted"/>
<dbReference type="Pfam" id="PF00132">
    <property type="entry name" value="Hexapep"/>
    <property type="match status" value="1"/>
</dbReference>
<keyword evidence="2" id="KW-1185">Reference proteome</keyword>
<dbReference type="GO" id="GO:0016746">
    <property type="term" value="F:acyltransferase activity"/>
    <property type="evidence" value="ECO:0007669"/>
    <property type="project" value="UniProtKB-KW"/>
</dbReference>
<dbReference type="Proteomes" id="UP000251402">
    <property type="component" value="Chromosome"/>
</dbReference>